<evidence type="ECO:0000313" key="2">
    <source>
        <dbReference type="EMBL" id="KZS86665.1"/>
    </source>
</evidence>
<gene>
    <name evidence="2" type="ORF">SISNIDRAFT_471593</name>
</gene>
<dbReference type="Proteomes" id="UP000076722">
    <property type="component" value="Unassembled WGS sequence"/>
</dbReference>
<accession>A0A164MFK0</accession>
<dbReference type="EMBL" id="KV419475">
    <property type="protein sequence ID" value="KZS86665.1"/>
    <property type="molecule type" value="Genomic_DNA"/>
</dbReference>
<dbReference type="AlphaFoldDB" id="A0A164MFK0"/>
<keyword evidence="3" id="KW-1185">Reference proteome</keyword>
<sequence length="528" mass="58249">MAPRALGSQRYDRNASGTRPTATWFDLLEWQTSIISIQVLFSIGSRRTADSWSLPGRKQRLDAFKLTEIAHILINMDAPDESHFHADALASLGSLSTSESSHHDFTPASEPNISTTPEELASSFKELVLNVQTILNTVKDDEQVHGSILSAIRDIRTYIETRWDLRMQDTSQLSSDFHDHLDNRLNTMEKDLSRTSVDLHKLCMDIINLQESFYVKLENIDIQTTSGRILTRISKGIDDLVKHDLTIVETHHSVAGGNNLFSSSSAHTISFCLSVLHPAMLPKADLFSVASAVPSSQIDSLQSGMSEIQEMLKVALPSLHAVSSTTMSHDCSQLHSCRRLGPLEDDVSAILMSQISLAHRLSQLAEVFAKKTSDALPTGTQENSSTQTAKLSSVIHSQTSEATIRLAAPEALDRIHGTVLDIRESLSQGYTPTFSAEFIALTTEMERVVEYDFLHCLRTDAKKCHAKVSPKVVSLSRAHFVALIIVNILAMAVIVVIAFGRKSDVGISESSGSYYSAMALEGMEWHYE</sequence>
<reference evidence="2 3" key="1">
    <citation type="journal article" date="2016" name="Mol. Biol. Evol.">
        <title>Comparative Genomics of Early-Diverging Mushroom-Forming Fungi Provides Insights into the Origins of Lignocellulose Decay Capabilities.</title>
        <authorList>
            <person name="Nagy L.G."/>
            <person name="Riley R."/>
            <person name="Tritt A."/>
            <person name="Adam C."/>
            <person name="Daum C."/>
            <person name="Floudas D."/>
            <person name="Sun H."/>
            <person name="Yadav J.S."/>
            <person name="Pangilinan J."/>
            <person name="Larsson K.H."/>
            <person name="Matsuura K."/>
            <person name="Barry K."/>
            <person name="Labutti K."/>
            <person name="Kuo R."/>
            <person name="Ohm R.A."/>
            <person name="Bhattacharya S.S."/>
            <person name="Shirouzu T."/>
            <person name="Yoshinaga Y."/>
            <person name="Martin F.M."/>
            <person name="Grigoriev I.V."/>
            <person name="Hibbett D.S."/>
        </authorList>
    </citation>
    <scope>NUCLEOTIDE SEQUENCE [LARGE SCALE GENOMIC DNA]</scope>
    <source>
        <strain evidence="2 3">HHB9708</strain>
    </source>
</reference>
<keyword evidence="1" id="KW-0812">Transmembrane</keyword>
<evidence type="ECO:0000313" key="3">
    <source>
        <dbReference type="Proteomes" id="UP000076722"/>
    </source>
</evidence>
<keyword evidence="1" id="KW-0472">Membrane</keyword>
<organism evidence="2 3">
    <name type="scientific">Sistotremastrum niveocremeum HHB9708</name>
    <dbReference type="NCBI Taxonomy" id="1314777"/>
    <lineage>
        <taxon>Eukaryota</taxon>
        <taxon>Fungi</taxon>
        <taxon>Dikarya</taxon>
        <taxon>Basidiomycota</taxon>
        <taxon>Agaricomycotina</taxon>
        <taxon>Agaricomycetes</taxon>
        <taxon>Sistotremastrales</taxon>
        <taxon>Sistotremastraceae</taxon>
        <taxon>Sertulicium</taxon>
        <taxon>Sertulicium niveocremeum</taxon>
    </lineage>
</organism>
<protein>
    <submittedName>
        <fullName evidence="2">Uncharacterized protein</fullName>
    </submittedName>
</protein>
<keyword evidence="1" id="KW-1133">Transmembrane helix</keyword>
<proteinExistence type="predicted"/>
<evidence type="ECO:0000256" key="1">
    <source>
        <dbReference type="SAM" id="Phobius"/>
    </source>
</evidence>
<feature type="transmembrane region" description="Helical" evidence="1">
    <location>
        <begin position="480"/>
        <end position="500"/>
    </location>
</feature>
<name>A0A164MFK0_9AGAM</name>